<evidence type="ECO:0000313" key="2">
    <source>
        <dbReference type="EMBL" id="PIO24853.1"/>
    </source>
</evidence>
<reference evidence="2" key="1">
    <citation type="submission" date="2017-08" db="EMBL/GenBank/DDBJ databases">
        <title>Assembly of the North American Bullfrog Genome.</title>
        <authorList>
            <person name="Warren R.L."/>
            <person name="Vandervalk B.P."/>
            <person name="Kucuk E."/>
            <person name="Birol I."/>
            <person name="Helbing C."/>
            <person name="Pandoh P."/>
            <person name="Behsaz B."/>
            <person name="Mohamadi H."/>
            <person name="Chu J."/>
            <person name="Jackman S."/>
            <person name="Hammond S.A."/>
            <person name="Veldhoen N."/>
            <person name="Kirk H."/>
            <person name="Zhao Y."/>
            <person name="Coope R."/>
            <person name="Pleasance S."/>
            <person name="Moore R."/>
            <person name="Holt R."/>
        </authorList>
    </citation>
    <scope>NUCLEOTIDE SEQUENCE</scope>
    <source>
        <strain evidence="2">Bruno</strain>
        <tissue evidence="2">Liver</tissue>
    </source>
</reference>
<organism evidence="2">
    <name type="scientific">Aquarana catesbeiana</name>
    <name type="common">American bullfrog</name>
    <name type="synonym">Rana catesbeiana</name>
    <dbReference type="NCBI Taxonomy" id="8400"/>
    <lineage>
        <taxon>Eukaryota</taxon>
        <taxon>Metazoa</taxon>
        <taxon>Chordata</taxon>
        <taxon>Craniata</taxon>
        <taxon>Vertebrata</taxon>
        <taxon>Euteleostomi</taxon>
        <taxon>Amphibia</taxon>
        <taxon>Batrachia</taxon>
        <taxon>Anura</taxon>
        <taxon>Neobatrachia</taxon>
        <taxon>Ranoidea</taxon>
        <taxon>Ranidae</taxon>
        <taxon>Aquarana</taxon>
    </lineage>
</organism>
<evidence type="ECO:0000256" key="1">
    <source>
        <dbReference type="SAM" id="MobiDB-lite"/>
    </source>
</evidence>
<proteinExistence type="predicted"/>
<dbReference type="AlphaFoldDB" id="A0A2G9RCA8"/>
<feature type="region of interest" description="Disordered" evidence="1">
    <location>
        <begin position="1"/>
        <end position="48"/>
    </location>
</feature>
<dbReference type="EMBL" id="KV951863">
    <property type="protein sequence ID" value="PIO24853.1"/>
    <property type="molecule type" value="Genomic_DNA"/>
</dbReference>
<gene>
    <name evidence="2" type="ORF">AB205_0057970</name>
</gene>
<accession>A0A2G9RCA8</accession>
<sequence length="93" mass="10847">MPAWMRSGPEKKMKKRREEDEDEEEKMKRRAGASPHAMGAERPEEKEIEDTAEEMLDENAGGRTRRARRTKKHLNKGIVKNCLLSFLTFLTVF</sequence>
<protein>
    <submittedName>
        <fullName evidence="2">Uncharacterized protein</fullName>
    </submittedName>
</protein>
<name>A0A2G9RCA8_AQUCT</name>